<dbReference type="GO" id="GO:0006829">
    <property type="term" value="P:zinc ion transport"/>
    <property type="evidence" value="ECO:0007669"/>
    <property type="project" value="UniProtKB-KW"/>
</dbReference>
<keyword evidence="6 13" id="KW-0812">Transmembrane</keyword>
<keyword evidence="10" id="KW-0406">Ion transport</keyword>
<evidence type="ECO:0000256" key="10">
    <source>
        <dbReference type="ARBA" id="ARBA00023065"/>
    </source>
</evidence>
<dbReference type="Gene3D" id="1.10.3470.10">
    <property type="entry name" value="ABC transporter involved in vitamin B12 uptake, BtuC"/>
    <property type="match status" value="1"/>
</dbReference>
<evidence type="ECO:0000256" key="2">
    <source>
        <dbReference type="ARBA" id="ARBA00004651"/>
    </source>
</evidence>
<dbReference type="EMBL" id="WHNW01000006">
    <property type="protein sequence ID" value="MPV86314.1"/>
    <property type="molecule type" value="Genomic_DNA"/>
</dbReference>
<proteinExistence type="inferred from homology"/>
<evidence type="ECO:0000256" key="3">
    <source>
        <dbReference type="ARBA" id="ARBA00008034"/>
    </source>
</evidence>
<evidence type="ECO:0000313" key="16">
    <source>
        <dbReference type="Proteomes" id="UP000471298"/>
    </source>
</evidence>
<evidence type="ECO:0000256" key="14">
    <source>
        <dbReference type="SAM" id="Phobius"/>
    </source>
</evidence>
<dbReference type="GO" id="GO:0043190">
    <property type="term" value="C:ATP-binding cassette (ABC) transporter complex"/>
    <property type="evidence" value="ECO:0007669"/>
    <property type="project" value="InterPro"/>
</dbReference>
<feature type="transmembrane region" description="Helical" evidence="14">
    <location>
        <begin position="93"/>
        <end position="112"/>
    </location>
</feature>
<comment type="caution">
    <text evidence="15">The sequence shown here is derived from an EMBL/GenBank/DDBJ whole genome shotgun (WGS) entry which is preliminary data.</text>
</comment>
<keyword evidence="7" id="KW-0862">Zinc</keyword>
<accession>A0A6N7EU10</accession>
<feature type="transmembrane region" description="Helical" evidence="14">
    <location>
        <begin position="133"/>
        <end position="153"/>
    </location>
</feature>
<feature type="transmembrane region" description="Helical" evidence="14">
    <location>
        <begin position="173"/>
        <end position="206"/>
    </location>
</feature>
<dbReference type="PANTHER" id="PTHR30477">
    <property type="entry name" value="ABC-TRANSPORTER METAL-BINDING PROTEIN"/>
    <property type="match status" value="1"/>
</dbReference>
<organism evidence="15 16">
    <name type="scientific">Ostreibacterium oceani</name>
    <dbReference type="NCBI Taxonomy" id="2654998"/>
    <lineage>
        <taxon>Bacteria</taxon>
        <taxon>Pseudomonadati</taxon>
        <taxon>Pseudomonadota</taxon>
        <taxon>Gammaproteobacteria</taxon>
        <taxon>Cardiobacteriales</taxon>
        <taxon>Ostreibacteriaceae</taxon>
        <taxon>Ostreibacterium</taxon>
    </lineage>
</organism>
<evidence type="ECO:0000256" key="13">
    <source>
        <dbReference type="RuleBase" id="RU003943"/>
    </source>
</evidence>
<keyword evidence="8" id="KW-0864">Zinc transport</keyword>
<evidence type="ECO:0000256" key="12">
    <source>
        <dbReference type="ARBA" id="ARBA00040080"/>
    </source>
</evidence>
<evidence type="ECO:0000313" key="15">
    <source>
        <dbReference type="EMBL" id="MPV86314.1"/>
    </source>
</evidence>
<keyword evidence="11 14" id="KW-0472">Membrane</keyword>
<evidence type="ECO:0000256" key="7">
    <source>
        <dbReference type="ARBA" id="ARBA00022833"/>
    </source>
</evidence>
<keyword evidence="16" id="KW-1185">Reference proteome</keyword>
<reference evidence="15 16" key="1">
    <citation type="submission" date="2019-10" db="EMBL/GenBank/DDBJ databases">
        <title>Cardiobacteriales fam. a chemoheterotrophic member of the order Cardiobacteriales, and proposal of Cardiobacteriales fam. nov.</title>
        <authorList>
            <person name="Wang C."/>
        </authorList>
    </citation>
    <scope>NUCLEOTIDE SEQUENCE [LARGE SCALE GENOMIC DNA]</scope>
    <source>
        <strain evidence="15 16">ML27</strain>
    </source>
</reference>
<evidence type="ECO:0000256" key="1">
    <source>
        <dbReference type="ARBA" id="ARBA00002313"/>
    </source>
</evidence>
<dbReference type="RefSeq" id="WP_152810315.1">
    <property type="nucleotide sequence ID" value="NZ_WHNW01000006.1"/>
</dbReference>
<gene>
    <name evidence="15" type="primary">znuB</name>
    <name evidence="15" type="synonym">yebI</name>
    <name evidence="15" type="ORF">GCU85_06165</name>
</gene>
<evidence type="ECO:0000256" key="6">
    <source>
        <dbReference type="ARBA" id="ARBA00022692"/>
    </source>
</evidence>
<feature type="transmembrane region" description="Helical" evidence="14">
    <location>
        <begin position="247"/>
        <end position="266"/>
    </location>
</feature>
<protein>
    <recommendedName>
        <fullName evidence="12">High-affinity zinc uptake system membrane protein ZnuB</fullName>
    </recommendedName>
</protein>
<comment type="subcellular location">
    <subcellularLocation>
        <location evidence="2 13">Cell membrane</location>
        <topology evidence="2 13">Multi-pass membrane protein</topology>
    </subcellularLocation>
</comment>
<dbReference type="Proteomes" id="UP000471298">
    <property type="component" value="Unassembled WGS sequence"/>
</dbReference>
<feature type="transmembrane region" description="Helical" evidence="14">
    <location>
        <begin position="218"/>
        <end position="241"/>
    </location>
</feature>
<dbReference type="GO" id="GO:0055085">
    <property type="term" value="P:transmembrane transport"/>
    <property type="evidence" value="ECO:0007669"/>
    <property type="project" value="InterPro"/>
</dbReference>
<dbReference type="GO" id="GO:0010043">
    <property type="term" value="P:response to zinc ion"/>
    <property type="evidence" value="ECO:0007669"/>
    <property type="project" value="TreeGrafter"/>
</dbReference>
<evidence type="ECO:0000256" key="5">
    <source>
        <dbReference type="ARBA" id="ARBA00022475"/>
    </source>
</evidence>
<dbReference type="InterPro" id="IPR037294">
    <property type="entry name" value="ABC_BtuC-like"/>
</dbReference>
<dbReference type="InParanoid" id="A0A6N7EU10"/>
<comment type="similarity">
    <text evidence="3 13">Belongs to the ABC-3 integral membrane protein family.</text>
</comment>
<feature type="transmembrane region" description="Helical" evidence="14">
    <location>
        <begin position="48"/>
        <end position="81"/>
    </location>
</feature>
<feature type="transmembrane region" description="Helical" evidence="14">
    <location>
        <begin position="12"/>
        <end position="36"/>
    </location>
</feature>
<keyword evidence="9 14" id="KW-1133">Transmembrane helix</keyword>
<dbReference type="Pfam" id="PF00950">
    <property type="entry name" value="ABC-3"/>
    <property type="match status" value="1"/>
</dbReference>
<name>A0A6N7EU10_9GAMM</name>
<dbReference type="FunCoup" id="A0A6N7EU10">
    <property type="interactions" value="284"/>
</dbReference>
<dbReference type="PANTHER" id="PTHR30477:SF23">
    <property type="entry name" value="HIGH-AFFINITY ZINC UPTAKE SYSTEM MEMBRANE PROTEIN ZNUB"/>
    <property type="match status" value="1"/>
</dbReference>
<dbReference type="SUPFAM" id="SSF81345">
    <property type="entry name" value="ABC transporter involved in vitamin B12 uptake, BtuC"/>
    <property type="match status" value="1"/>
</dbReference>
<keyword evidence="5" id="KW-1003">Cell membrane</keyword>
<evidence type="ECO:0000256" key="4">
    <source>
        <dbReference type="ARBA" id="ARBA00022448"/>
    </source>
</evidence>
<evidence type="ECO:0000256" key="8">
    <source>
        <dbReference type="ARBA" id="ARBA00022906"/>
    </source>
</evidence>
<sequence length="279" mass="30267">MQLIDFFNPTHFIGQGVIALLVLSFLTAPMGCFLIWRRMSFFGATLAHSALLGAVIGLLLGVGVFVGVMGFTALLACLLTWWLQNQRLANDTVLAMIAHLTLAIGVVAISLMDNLRIDLMAYLFGDVLSISRPVFYQIVAVCIVSAIALRVFWRGFVNLAVQPDIAQVEGYRTTVLSFCFVLFLSITISVGMVTVGALLIVSMLIIPAATARLIANQLKTMVFAAWIFTVISIISGMVAAYYVDLPAGPMVVIASGGLFVLAYLSAQCQQSRQQQLHQQ</sequence>
<evidence type="ECO:0000256" key="9">
    <source>
        <dbReference type="ARBA" id="ARBA00022989"/>
    </source>
</evidence>
<dbReference type="InterPro" id="IPR001626">
    <property type="entry name" value="ABC_TroCD"/>
</dbReference>
<keyword evidence="4 13" id="KW-0813">Transport</keyword>
<dbReference type="AlphaFoldDB" id="A0A6N7EU10"/>
<evidence type="ECO:0000256" key="11">
    <source>
        <dbReference type="ARBA" id="ARBA00023136"/>
    </source>
</evidence>
<comment type="function">
    <text evidence="1">Involved in the high-affinity zinc uptake transport system.</text>
</comment>